<dbReference type="InterPro" id="IPR016035">
    <property type="entry name" value="Acyl_Trfase/lysoPLipase"/>
</dbReference>
<dbReference type="Gene3D" id="3.40.50.300">
    <property type="entry name" value="P-loop containing nucleotide triphosphate hydrolases"/>
    <property type="match status" value="1"/>
</dbReference>
<keyword evidence="3 4" id="KW-0443">Lipid metabolism</keyword>
<keyword evidence="7" id="KW-1185">Reference proteome</keyword>
<name>A0AAN6QPV6_9PEZI</name>
<comment type="caution">
    <text evidence="6">The sequence shown here is derived from an EMBL/GenBank/DDBJ whole genome shotgun (WGS) entry which is preliminary data.</text>
</comment>
<feature type="domain" description="PNPLA" evidence="5">
    <location>
        <begin position="14"/>
        <end position="217"/>
    </location>
</feature>
<sequence>MPLEPNEKEPVNLLALDGGGVRGVSSLLILHKIMVQIQINYGLAEVPKPCEVFHMIAGTSTGGLIAIMLGRLRMSTEEALKEYDQCASKIFSFKNRKKLGISSRYRARALRRVIEDLVKRRDMGELMRDPECPEKGKCFVCVMPSARIAEPRLVHSFKTDAGSLEDNWDEHITIWQAARATTAASTFFKPQRLGLGPDSGLFIDAAIGANNPIGYLLKEAVEEFGSARRLGCIVSIGTGTRNIKLRGDLTGPRYVIELLKTLKNNATDGEKTHRELEERLAGFPDVYFRFNVPQAAETVGLDKYKKMPRLKDMTTKYLSEELIASRVERVAGRLKTDTLHGLTLGLIYGLDKNQMYLSNIAQEMGVPSNFFTGRQDILEKLDSFFSPRDTEQKPRREFLLHGMGGVGKTEIALKTAENLEKRFEYIFYIHASSAATIAQSYADIASTYGLGGGTVEELRNKAMRWIEGLPAEWLMIFDNWALSERRGHIPGRNKGNIIYTSRSSELCKDLPSECVYEVTPFGEADAVNLLLRASDTNAETPEDRVLAEAIVQELGYLPLAIGNAAASIKESRYPLHKYLKRIRDEKVSIRSNPRFGKEKEKVENWTVYASLELSYEDIINRRRQAGRDGPGLAAIAALKVLNLLCFYHPTSIKLAILGNAAHEYHKFVRPDLSSLVRPNDPDLDRLVGLTVDGLWSGRFITSGLNLLRKFHLVKVDNDFQTISMHDLIHAWARHRMENEAVSKWGLVAKVLLIESIPVEDPLKSNTLLVQRYTRSLQPHFDMCLKNSEPPRIPFCPEYESFLLGKLALYYRTEHDFEKAKKCLLERLHIEKMQCMGNIIVVITLIELGQLNHEMGCLGEAELMFLTAIEILRWEYERVTDGERVSRLKNRFLRVCANHIPSLTQTLSMHARISGGVLFESVSDSPKESLKGKERAASMESQNPLDIPENYIAMSNFIHGELGRVYMDQGRYGMGRRMLCQAVENLGRFLDYTDPRYLRLLVYARCETDYDNVEFWGEYLKKLLEAAPNEELTREGTKPTMSIHASPALCEGQIAQAFSIVAKYPEYWEMAFDLLEKFYPFFTKSYGINHCIVLKTMRHQVHCLIEGLQYDRAVDLAKRCLERAKEGYGEFHMETFKAQEILSRALFYQRMGADEENCAILQEAFEKSAVSLGLTHPTTKQIQRRLKRFLDGQESITRAVREDHYQQEFEESVISLGPNHPTTRLLQRMLDSMSNPASEDMTRPETLRELNKEILAECILGWHKFKQQLAEIRAAERPNRQLLHVFTHLVGNGPPRSPAENLERYRAAFGPNDQQVKWLEKIYEERLAVEARIARDGWWPSRKFWEARSLGEEGAQVRPVQATKMTAVSSMTAKRRKASDVGLDHVGIAVGSQESLPEEIVDDNELGEDIAGEKATQAIASAVAGELVGESSGTQR</sequence>
<accession>A0AAN6QPV6</accession>
<feature type="short sequence motif" description="GXSXG" evidence="4">
    <location>
        <begin position="58"/>
        <end position="62"/>
    </location>
</feature>
<keyword evidence="2 4" id="KW-0442">Lipid degradation</keyword>
<dbReference type="RefSeq" id="XP_064667971.1">
    <property type="nucleotide sequence ID" value="XM_064817938.1"/>
</dbReference>
<comment type="caution">
    <text evidence="4">Lacks conserved residue(s) required for the propagation of feature annotation.</text>
</comment>
<evidence type="ECO:0000313" key="7">
    <source>
        <dbReference type="Proteomes" id="UP001302812"/>
    </source>
</evidence>
<dbReference type="SUPFAM" id="SSF52540">
    <property type="entry name" value="P-loop containing nucleoside triphosphate hydrolases"/>
    <property type="match status" value="1"/>
</dbReference>
<dbReference type="GeneID" id="89942063"/>
<dbReference type="GO" id="GO:0019369">
    <property type="term" value="P:arachidonate metabolic process"/>
    <property type="evidence" value="ECO:0007669"/>
    <property type="project" value="TreeGrafter"/>
</dbReference>
<dbReference type="GO" id="GO:0047499">
    <property type="term" value="F:calcium-independent phospholipase A2 activity"/>
    <property type="evidence" value="ECO:0007669"/>
    <property type="project" value="TreeGrafter"/>
</dbReference>
<dbReference type="InterPro" id="IPR002182">
    <property type="entry name" value="NB-ARC"/>
</dbReference>
<dbReference type="Proteomes" id="UP001302812">
    <property type="component" value="Unassembled WGS sequence"/>
</dbReference>
<dbReference type="Gene3D" id="1.25.40.10">
    <property type="entry name" value="Tetratricopeptide repeat domain"/>
    <property type="match status" value="2"/>
</dbReference>
<dbReference type="InterPro" id="IPR002641">
    <property type="entry name" value="PNPLA_dom"/>
</dbReference>
<organism evidence="6 7">
    <name type="scientific">Canariomyces notabilis</name>
    <dbReference type="NCBI Taxonomy" id="2074819"/>
    <lineage>
        <taxon>Eukaryota</taxon>
        <taxon>Fungi</taxon>
        <taxon>Dikarya</taxon>
        <taxon>Ascomycota</taxon>
        <taxon>Pezizomycotina</taxon>
        <taxon>Sordariomycetes</taxon>
        <taxon>Sordariomycetidae</taxon>
        <taxon>Sordariales</taxon>
        <taxon>Chaetomiaceae</taxon>
        <taxon>Canariomyces</taxon>
    </lineage>
</organism>
<evidence type="ECO:0000256" key="2">
    <source>
        <dbReference type="ARBA" id="ARBA00022963"/>
    </source>
</evidence>
<dbReference type="GO" id="GO:0016020">
    <property type="term" value="C:membrane"/>
    <property type="evidence" value="ECO:0007669"/>
    <property type="project" value="TreeGrafter"/>
</dbReference>
<feature type="active site" description="Nucleophile" evidence="4">
    <location>
        <position position="60"/>
    </location>
</feature>
<evidence type="ECO:0000259" key="5">
    <source>
        <dbReference type="PROSITE" id="PS51635"/>
    </source>
</evidence>
<dbReference type="Pfam" id="PF01734">
    <property type="entry name" value="Patatin"/>
    <property type="match status" value="1"/>
</dbReference>
<reference evidence="6" key="1">
    <citation type="journal article" date="2023" name="Mol. Phylogenet. Evol.">
        <title>Genome-scale phylogeny and comparative genomics of the fungal order Sordariales.</title>
        <authorList>
            <person name="Hensen N."/>
            <person name="Bonometti L."/>
            <person name="Westerberg I."/>
            <person name="Brannstrom I.O."/>
            <person name="Guillou S."/>
            <person name="Cros-Aarteil S."/>
            <person name="Calhoun S."/>
            <person name="Haridas S."/>
            <person name="Kuo A."/>
            <person name="Mondo S."/>
            <person name="Pangilinan J."/>
            <person name="Riley R."/>
            <person name="LaButti K."/>
            <person name="Andreopoulos B."/>
            <person name="Lipzen A."/>
            <person name="Chen C."/>
            <person name="Yan M."/>
            <person name="Daum C."/>
            <person name="Ng V."/>
            <person name="Clum A."/>
            <person name="Steindorff A."/>
            <person name="Ohm R.A."/>
            <person name="Martin F."/>
            <person name="Silar P."/>
            <person name="Natvig D.O."/>
            <person name="Lalanne C."/>
            <person name="Gautier V."/>
            <person name="Ament-Velasquez S.L."/>
            <person name="Kruys A."/>
            <person name="Hutchinson M.I."/>
            <person name="Powell A.J."/>
            <person name="Barry K."/>
            <person name="Miller A.N."/>
            <person name="Grigoriev I.V."/>
            <person name="Debuchy R."/>
            <person name="Gladieux P."/>
            <person name="Hiltunen Thoren M."/>
            <person name="Johannesson H."/>
        </authorList>
    </citation>
    <scope>NUCLEOTIDE SEQUENCE</scope>
    <source>
        <strain evidence="6">CBS 508.74</strain>
    </source>
</reference>
<dbReference type="GO" id="GO:0016042">
    <property type="term" value="P:lipid catabolic process"/>
    <property type="evidence" value="ECO:0007669"/>
    <property type="project" value="UniProtKB-UniRule"/>
</dbReference>
<dbReference type="CDD" id="cd07216">
    <property type="entry name" value="Pat17_PNPLA8_PNPLA9_like3"/>
    <property type="match status" value="1"/>
</dbReference>
<proteinExistence type="predicted"/>
<evidence type="ECO:0000313" key="6">
    <source>
        <dbReference type="EMBL" id="KAK4110401.1"/>
    </source>
</evidence>
<protein>
    <recommendedName>
        <fullName evidence="5">PNPLA domain-containing protein</fullName>
    </recommendedName>
</protein>
<reference evidence="6" key="2">
    <citation type="submission" date="2023-05" db="EMBL/GenBank/DDBJ databases">
        <authorList>
            <consortium name="Lawrence Berkeley National Laboratory"/>
            <person name="Steindorff A."/>
            <person name="Hensen N."/>
            <person name="Bonometti L."/>
            <person name="Westerberg I."/>
            <person name="Brannstrom I.O."/>
            <person name="Guillou S."/>
            <person name="Cros-Aarteil S."/>
            <person name="Calhoun S."/>
            <person name="Haridas S."/>
            <person name="Kuo A."/>
            <person name="Mondo S."/>
            <person name="Pangilinan J."/>
            <person name="Riley R."/>
            <person name="Labutti K."/>
            <person name="Andreopoulos B."/>
            <person name="Lipzen A."/>
            <person name="Chen C."/>
            <person name="Yanf M."/>
            <person name="Daum C."/>
            <person name="Ng V."/>
            <person name="Clum A."/>
            <person name="Ohm R."/>
            <person name="Martin F."/>
            <person name="Silar P."/>
            <person name="Natvig D."/>
            <person name="Lalanne C."/>
            <person name="Gautier V."/>
            <person name="Ament-Velasquez S.L."/>
            <person name="Kruys A."/>
            <person name="Hutchinson M.I."/>
            <person name="Powell A.J."/>
            <person name="Barry K."/>
            <person name="Miller A.N."/>
            <person name="Grigoriev I.V."/>
            <person name="Debuchy R."/>
            <person name="Gladieux P."/>
            <person name="Thoren M.H."/>
            <person name="Johannesson H."/>
        </authorList>
    </citation>
    <scope>NUCLEOTIDE SEQUENCE</scope>
    <source>
        <strain evidence="6">CBS 508.74</strain>
    </source>
</reference>
<dbReference type="Pfam" id="PF00931">
    <property type="entry name" value="NB-ARC"/>
    <property type="match status" value="1"/>
</dbReference>
<dbReference type="InterPro" id="IPR011990">
    <property type="entry name" value="TPR-like_helical_dom_sf"/>
</dbReference>
<dbReference type="Gene3D" id="3.40.1090.10">
    <property type="entry name" value="Cytosolic phospholipase A2 catalytic domain"/>
    <property type="match status" value="1"/>
</dbReference>
<evidence type="ECO:0000256" key="1">
    <source>
        <dbReference type="ARBA" id="ARBA00022801"/>
    </source>
</evidence>
<evidence type="ECO:0000256" key="4">
    <source>
        <dbReference type="PROSITE-ProRule" id="PRU01161"/>
    </source>
</evidence>
<dbReference type="PANTHER" id="PTHR24185">
    <property type="entry name" value="CALCIUM-INDEPENDENT PHOSPHOLIPASE A2-GAMMA"/>
    <property type="match status" value="1"/>
</dbReference>
<dbReference type="SUPFAM" id="SSF52151">
    <property type="entry name" value="FabD/lysophospholipase-like"/>
    <property type="match status" value="1"/>
</dbReference>
<dbReference type="EMBL" id="MU853350">
    <property type="protein sequence ID" value="KAK4110401.1"/>
    <property type="molecule type" value="Genomic_DNA"/>
</dbReference>
<keyword evidence="1 4" id="KW-0378">Hydrolase</keyword>
<gene>
    <name evidence="6" type="ORF">N656DRAFT_799922</name>
</gene>
<dbReference type="PROSITE" id="PS51635">
    <property type="entry name" value="PNPLA"/>
    <property type="match status" value="1"/>
</dbReference>
<dbReference type="GO" id="GO:0046486">
    <property type="term" value="P:glycerolipid metabolic process"/>
    <property type="evidence" value="ECO:0007669"/>
    <property type="project" value="UniProtKB-ARBA"/>
</dbReference>
<dbReference type="GO" id="GO:0043531">
    <property type="term" value="F:ADP binding"/>
    <property type="evidence" value="ECO:0007669"/>
    <property type="project" value="InterPro"/>
</dbReference>
<dbReference type="PANTHER" id="PTHR24185:SF1">
    <property type="entry name" value="CALCIUM-INDEPENDENT PHOSPHOLIPASE A2-GAMMA"/>
    <property type="match status" value="1"/>
</dbReference>
<feature type="active site" description="Proton acceptor" evidence="4">
    <location>
        <position position="204"/>
    </location>
</feature>
<dbReference type="InterPro" id="IPR027417">
    <property type="entry name" value="P-loop_NTPase"/>
</dbReference>
<evidence type="ECO:0000256" key="3">
    <source>
        <dbReference type="ARBA" id="ARBA00023098"/>
    </source>
</evidence>
<feature type="short sequence motif" description="GXGXXG" evidence="4">
    <location>
        <begin position="18"/>
        <end position="23"/>
    </location>
</feature>